<reference evidence="3" key="1">
    <citation type="submission" date="2022-11" db="UniProtKB">
        <authorList>
            <consortium name="WormBaseParasite"/>
        </authorList>
    </citation>
    <scope>IDENTIFICATION</scope>
</reference>
<dbReference type="AlphaFoldDB" id="A0A915LXA2"/>
<dbReference type="Pfam" id="PF17175">
    <property type="entry name" value="MOLO1"/>
    <property type="match status" value="1"/>
</dbReference>
<feature type="signal peptide" evidence="1">
    <location>
        <begin position="1"/>
        <end position="16"/>
    </location>
</feature>
<proteinExistence type="predicted"/>
<organism evidence="2 3">
    <name type="scientific">Meloidogyne javanica</name>
    <name type="common">Root-knot nematode worm</name>
    <dbReference type="NCBI Taxonomy" id="6303"/>
    <lineage>
        <taxon>Eukaryota</taxon>
        <taxon>Metazoa</taxon>
        <taxon>Ecdysozoa</taxon>
        <taxon>Nematoda</taxon>
        <taxon>Chromadorea</taxon>
        <taxon>Rhabditida</taxon>
        <taxon>Tylenchina</taxon>
        <taxon>Tylenchomorpha</taxon>
        <taxon>Tylenchoidea</taxon>
        <taxon>Meloidogynidae</taxon>
        <taxon>Meloidogyninae</taxon>
        <taxon>Meloidogyne</taxon>
        <taxon>Meloidogyne incognita group</taxon>
    </lineage>
</organism>
<name>A0A915LXA2_MELJA</name>
<dbReference type="PANTHER" id="PTHR33748:SF5">
    <property type="entry name" value="GROUND-LIKE DOMAIN-CONTAINING PROTEIN"/>
    <property type="match status" value="1"/>
</dbReference>
<evidence type="ECO:0000313" key="2">
    <source>
        <dbReference type="Proteomes" id="UP000887561"/>
    </source>
</evidence>
<dbReference type="InterPro" id="IPR033438">
    <property type="entry name" value="MOLO1"/>
</dbReference>
<evidence type="ECO:0000256" key="1">
    <source>
        <dbReference type="SAM" id="SignalP"/>
    </source>
</evidence>
<feature type="chain" id="PRO_5037940023" evidence="1">
    <location>
        <begin position="17"/>
        <end position="164"/>
    </location>
</feature>
<dbReference type="PANTHER" id="PTHR33748">
    <property type="entry name" value="PROTEIN CBG04600"/>
    <property type="match status" value="1"/>
</dbReference>
<sequence>MFKFLILICLIIKTHSWSRSWTWEDYPSPRGPNYSKCGVTKPAWVCDPDGMLTDQQRKEIVELVEDFKEKTKRPNSKFPCMREGLRLVVALAKDKVRPEDTSAGHTNLCMNDRRWTPIDTTSSDSFVHGVELNADGFRYCYWTGSFMVLNKEEYEKLSKAWVKI</sequence>
<dbReference type="GO" id="GO:0005892">
    <property type="term" value="C:acetylcholine-gated channel complex"/>
    <property type="evidence" value="ECO:0007669"/>
    <property type="project" value="InterPro"/>
</dbReference>
<dbReference type="WBParaSite" id="scaffold2174_cov207.g4380">
    <property type="protein sequence ID" value="scaffold2174_cov207.g4380"/>
    <property type="gene ID" value="scaffold2174_cov207.g4380"/>
</dbReference>
<protein>
    <submittedName>
        <fullName evidence="3">Uncharacterized protein</fullName>
    </submittedName>
</protein>
<dbReference type="Proteomes" id="UP000887561">
    <property type="component" value="Unplaced"/>
</dbReference>
<accession>A0A915LXA2</accession>
<evidence type="ECO:0000313" key="3">
    <source>
        <dbReference type="WBParaSite" id="scaffold2174_cov207.g4380"/>
    </source>
</evidence>
<keyword evidence="2" id="KW-1185">Reference proteome</keyword>
<keyword evidence="1" id="KW-0732">Signal</keyword>